<gene>
    <name evidence="3" type="ORF">FE374_14560</name>
</gene>
<reference evidence="3 4" key="1">
    <citation type="submission" date="2019-05" db="EMBL/GenBank/DDBJ databases">
        <title>Georgenia *** sp. nov., and Georgenia *** sp. nov., isolated from the intestinal contents of plateau pika (Ochotona curzoniae) in the Qinghai-Tibet plateau of China.</title>
        <authorList>
            <person name="Tian Z."/>
        </authorList>
    </citation>
    <scope>NUCLEOTIDE SEQUENCE [LARGE SCALE GENOMIC DNA]</scope>
    <source>
        <strain evidence="3 4">Z443</strain>
    </source>
</reference>
<evidence type="ECO:0000259" key="2">
    <source>
        <dbReference type="Pfam" id="PF20789"/>
    </source>
</evidence>
<accession>A0A5B8C4I0</accession>
<dbReference type="Pfam" id="PF20789">
    <property type="entry name" value="4HBT_3C"/>
    <property type="match status" value="1"/>
</dbReference>
<proteinExistence type="predicted"/>
<sequence>MKCYFTRLHEYCTMVSMMARAPASVFVELSESWSLGAMFGGAVAAGLVGAGARALGGSWVPLMVAVSFHRPVPTGVLPAGVETVHRGRTTATTRLVLGEQKALASAHVTWGAPERLVRTDAVEPAELPPAAEPAFGDLSPMADFRLVGGWPAGTRSGAARGVVDAWIRPRHEWWYEAGGRRVLDPRWYLVAADVIGPALLAAGVLGPFRVATVSLAVAVHALTSSTWLRQRVTARMCGDLAVGQVELVDASGTVVATATQHALLSPAQATELPVAVTGFGWGGPRPAS</sequence>
<name>A0A5B8C4I0_9MICO</name>
<evidence type="ECO:0000313" key="4">
    <source>
        <dbReference type="Proteomes" id="UP000314616"/>
    </source>
</evidence>
<feature type="domain" description="Acyl-CoA thioesterase-like N-terminal HotDog" evidence="1">
    <location>
        <begin position="30"/>
        <end position="109"/>
    </location>
</feature>
<evidence type="ECO:0000313" key="3">
    <source>
        <dbReference type="EMBL" id="QDC25669.1"/>
    </source>
</evidence>
<protein>
    <submittedName>
        <fullName evidence="3">Thioesterase family protein</fullName>
    </submittedName>
</protein>
<dbReference type="Proteomes" id="UP000314616">
    <property type="component" value="Chromosome"/>
</dbReference>
<dbReference type="InterPro" id="IPR029069">
    <property type="entry name" value="HotDog_dom_sf"/>
</dbReference>
<feature type="domain" description="Acyl-CoA thioesterase-like C-terminal" evidence="2">
    <location>
        <begin position="125"/>
        <end position="263"/>
    </location>
</feature>
<dbReference type="OrthoDB" id="10012956at2"/>
<organism evidence="3 4">
    <name type="scientific">Georgenia yuyongxinii</name>
    <dbReference type="NCBI Taxonomy" id="2589797"/>
    <lineage>
        <taxon>Bacteria</taxon>
        <taxon>Bacillati</taxon>
        <taxon>Actinomycetota</taxon>
        <taxon>Actinomycetes</taxon>
        <taxon>Micrococcales</taxon>
        <taxon>Bogoriellaceae</taxon>
        <taxon>Georgenia</taxon>
    </lineage>
</organism>
<dbReference type="EMBL" id="CP040915">
    <property type="protein sequence ID" value="QDC25669.1"/>
    <property type="molecule type" value="Genomic_DNA"/>
</dbReference>
<evidence type="ECO:0000259" key="1">
    <source>
        <dbReference type="Pfam" id="PF13622"/>
    </source>
</evidence>
<dbReference type="AlphaFoldDB" id="A0A5B8C4I0"/>
<dbReference type="KEGG" id="gyu:FE374_14560"/>
<dbReference type="InterPro" id="IPR049450">
    <property type="entry name" value="ACOT8-like_C"/>
</dbReference>
<dbReference type="SUPFAM" id="SSF54637">
    <property type="entry name" value="Thioesterase/thiol ester dehydrase-isomerase"/>
    <property type="match status" value="2"/>
</dbReference>
<dbReference type="Pfam" id="PF13622">
    <property type="entry name" value="4HBT_3"/>
    <property type="match status" value="1"/>
</dbReference>
<dbReference type="InterPro" id="IPR049449">
    <property type="entry name" value="TesB_ACOT8-like_N"/>
</dbReference>
<dbReference type="Gene3D" id="2.40.160.210">
    <property type="entry name" value="Acyl-CoA thioesterase, double hotdog domain"/>
    <property type="match status" value="1"/>
</dbReference>
<dbReference type="InterPro" id="IPR042171">
    <property type="entry name" value="Acyl-CoA_hotdog"/>
</dbReference>